<dbReference type="AlphaFoldDB" id="A0A261ET01"/>
<dbReference type="OrthoDB" id="9809920at2"/>
<gene>
    <name evidence="7" type="primary">aroA</name>
    <name evidence="9" type="ORF">BOCO_0505</name>
</gene>
<comment type="similarity">
    <text evidence="2 7">Belongs to the EPSP synthase family.</text>
</comment>
<keyword evidence="10" id="KW-1185">Reference proteome</keyword>
<feature type="binding site" evidence="7">
    <location>
        <position position="27"/>
    </location>
    <ligand>
        <name>3-phosphoshikimate</name>
        <dbReference type="ChEBI" id="CHEBI:145989"/>
    </ligand>
</feature>
<dbReference type="Proteomes" id="UP000216004">
    <property type="component" value="Unassembled WGS sequence"/>
</dbReference>
<dbReference type="PIRSF" id="PIRSF000505">
    <property type="entry name" value="EPSPS"/>
    <property type="match status" value="1"/>
</dbReference>
<feature type="binding site" evidence="7">
    <location>
        <position position="31"/>
    </location>
    <ligand>
        <name>3-phosphoshikimate</name>
        <dbReference type="ChEBI" id="CHEBI:145989"/>
    </ligand>
</feature>
<accession>A0A261ET01</accession>
<organism evidence="9 10">
    <name type="scientific">Bombiscardovia coagulans</name>
    <dbReference type="NCBI Taxonomy" id="686666"/>
    <lineage>
        <taxon>Bacteria</taxon>
        <taxon>Bacillati</taxon>
        <taxon>Actinomycetota</taxon>
        <taxon>Actinomycetes</taxon>
        <taxon>Bifidobacteriales</taxon>
        <taxon>Bifidobacteriaceae</taxon>
        <taxon>Bombiscardovia</taxon>
    </lineage>
</organism>
<dbReference type="InterPro" id="IPR036968">
    <property type="entry name" value="Enolpyruvate_Tfrase_sf"/>
</dbReference>
<evidence type="ECO:0000256" key="3">
    <source>
        <dbReference type="ARBA" id="ARBA00022605"/>
    </source>
</evidence>
<dbReference type="GO" id="GO:0009423">
    <property type="term" value="P:chorismate biosynthetic process"/>
    <property type="evidence" value="ECO:0007669"/>
    <property type="project" value="UniProtKB-UniRule"/>
</dbReference>
<evidence type="ECO:0000256" key="7">
    <source>
        <dbReference type="HAMAP-Rule" id="MF_00210"/>
    </source>
</evidence>
<sequence length="445" mass="47985">MTNAEYWIAPRPKHPLNACIEIPGSKSLSNRYLMLAALGSRPVHIQGLLRSRDTDLMMEALRELGVTCQVEDDDSTRVCVTPASSGYPTGGKQVYCGLAGTVMRFVPALAMLADGPTRFYGDVQAQERPMRPLLDALQQLGATIVYEGQEGYLPFTIHPPRVFTGGAVDIDSSLSSQFISGLLLLGSRASEGLHIRHTGKQLPSLPHIRMTIADLREAGLHIDEDEINNQWTVSSPSSLPYPKLEETVQIEPDLSNAAPFLGAALIAGGRVGVQHWPASTTQPGGLLPDLLQTMGADVTISTDIQRTCQVTGTRIIHGLGDYDLSAAGELVPSLAALLVFADSPSRLHGVGHLRGHETNRLEALTKEIQKIGGCATEMEDGIEITPVPADKLHPAIIETYHDHRMATFGALLGLGIPGIEVVNIATTRKTLPNFVALWNQMLQLV</sequence>
<dbReference type="EC" id="2.5.1.19" evidence="7"/>
<comment type="catalytic activity">
    <reaction evidence="6">
        <text>3-phosphoshikimate + phosphoenolpyruvate = 5-O-(1-carboxyvinyl)-3-phosphoshikimate + phosphate</text>
        <dbReference type="Rhea" id="RHEA:21256"/>
        <dbReference type="ChEBI" id="CHEBI:43474"/>
        <dbReference type="ChEBI" id="CHEBI:57701"/>
        <dbReference type="ChEBI" id="CHEBI:58702"/>
        <dbReference type="ChEBI" id="CHEBI:145989"/>
        <dbReference type="EC" id="2.5.1.19"/>
    </reaction>
    <physiologicalReaction direction="left-to-right" evidence="6">
        <dbReference type="Rhea" id="RHEA:21257"/>
    </physiologicalReaction>
</comment>
<comment type="function">
    <text evidence="7">Catalyzes the transfer of the enolpyruvyl moiety of phosphoenolpyruvate (PEP) to the 5-hydroxyl of shikimate-3-phosphate (S3P) to produce enolpyruvyl shikimate-3-phosphate and inorganic phosphate.</text>
</comment>
<dbReference type="Pfam" id="PF00275">
    <property type="entry name" value="EPSP_synthase"/>
    <property type="match status" value="1"/>
</dbReference>
<reference evidence="9 10" key="1">
    <citation type="journal article" date="2017" name="BMC Genomics">
        <title>Comparative genomic and phylogenomic analyses of the Bifidobacteriaceae family.</title>
        <authorList>
            <person name="Lugli G.A."/>
            <person name="Milani C."/>
            <person name="Turroni F."/>
            <person name="Duranti S."/>
            <person name="Mancabelli L."/>
            <person name="Mangifesta M."/>
            <person name="Ferrario C."/>
            <person name="Modesto M."/>
            <person name="Mattarelli P."/>
            <person name="Jiri K."/>
            <person name="van Sinderen D."/>
            <person name="Ventura M."/>
        </authorList>
    </citation>
    <scope>NUCLEOTIDE SEQUENCE [LARGE SCALE GENOMIC DNA]</scope>
    <source>
        <strain evidence="9 10">DSM 22924</strain>
    </source>
</reference>
<dbReference type="GO" id="GO:0003866">
    <property type="term" value="F:3-phosphoshikimate 1-carboxyvinyltransferase activity"/>
    <property type="evidence" value="ECO:0007669"/>
    <property type="project" value="UniProtKB-UniRule"/>
</dbReference>
<evidence type="ECO:0000313" key="9">
    <source>
        <dbReference type="EMBL" id="OZG49988.1"/>
    </source>
</evidence>
<comment type="pathway">
    <text evidence="1 7">Metabolic intermediate biosynthesis; chorismate biosynthesis; chorismate from D-erythrose 4-phosphate and phosphoenolpyruvate: step 6/7.</text>
</comment>
<dbReference type="InterPro" id="IPR023193">
    <property type="entry name" value="EPSP_synthase_CS"/>
</dbReference>
<keyword evidence="7" id="KW-0963">Cytoplasm</keyword>
<comment type="caution">
    <text evidence="9">The sequence shown here is derived from an EMBL/GenBank/DDBJ whole genome shotgun (WGS) entry which is preliminary data.</text>
</comment>
<feature type="binding site" evidence="7">
    <location>
        <position position="176"/>
    </location>
    <ligand>
        <name>3-phosphoshikimate</name>
        <dbReference type="ChEBI" id="CHEBI:145989"/>
    </ligand>
</feature>
<evidence type="ECO:0000256" key="2">
    <source>
        <dbReference type="ARBA" id="ARBA00009948"/>
    </source>
</evidence>
<dbReference type="PROSITE" id="PS00104">
    <property type="entry name" value="EPSP_SYNTHASE_1"/>
    <property type="match status" value="1"/>
</dbReference>
<dbReference type="SUPFAM" id="SSF55205">
    <property type="entry name" value="EPT/RTPC-like"/>
    <property type="match status" value="1"/>
</dbReference>
<dbReference type="InterPro" id="IPR013792">
    <property type="entry name" value="RNA3'P_cycl/enolpyr_Trfase_a/b"/>
</dbReference>
<feature type="binding site" evidence="7">
    <location>
        <position position="404"/>
    </location>
    <ligand>
        <name>phosphoenolpyruvate</name>
        <dbReference type="ChEBI" id="CHEBI:58702"/>
    </ligand>
</feature>
<keyword evidence="3 7" id="KW-0028">Amino-acid biosynthesis</keyword>
<evidence type="ECO:0000256" key="5">
    <source>
        <dbReference type="ARBA" id="ARBA00023141"/>
    </source>
</evidence>
<evidence type="ECO:0000256" key="1">
    <source>
        <dbReference type="ARBA" id="ARBA00004811"/>
    </source>
</evidence>
<comment type="caution">
    <text evidence="7">Lacks conserved residue(s) required for the propagation of feature annotation.</text>
</comment>
<feature type="binding site" evidence="7">
    <location>
        <position position="100"/>
    </location>
    <ligand>
        <name>phosphoenolpyruvate</name>
        <dbReference type="ChEBI" id="CHEBI:58702"/>
    </ligand>
</feature>
<feature type="binding site" evidence="7">
    <location>
        <position position="429"/>
    </location>
    <ligand>
        <name>phosphoenolpyruvate</name>
        <dbReference type="ChEBI" id="CHEBI:58702"/>
    </ligand>
</feature>
<dbReference type="Gene3D" id="3.65.10.10">
    <property type="entry name" value="Enolpyruvate transferase domain"/>
    <property type="match status" value="2"/>
</dbReference>
<feature type="domain" description="Enolpyruvate transferase" evidence="8">
    <location>
        <begin position="12"/>
        <end position="435"/>
    </location>
</feature>
<feature type="binding site" evidence="7">
    <location>
        <position position="26"/>
    </location>
    <ligand>
        <name>3-phosphoshikimate</name>
        <dbReference type="ChEBI" id="CHEBI:145989"/>
    </ligand>
</feature>
<dbReference type="InterPro" id="IPR001986">
    <property type="entry name" value="Enolpyruvate_Tfrase_dom"/>
</dbReference>
<dbReference type="GO" id="GO:0005737">
    <property type="term" value="C:cytoplasm"/>
    <property type="evidence" value="ECO:0007669"/>
    <property type="project" value="UniProtKB-SubCell"/>
</dbReference>
<dbReference type="GO" id="GO:0009073">
    <property type="term" value="P:aromatic amino acid family biosynthetic process"/>
    <property type="evidence" value="ECO:0007669"/>
    <property type="project" value="UniProtKB-KW"/>
</dbReference>
<dbReference type="GO" id="GO:0008652">
    <property type="term" value="P:amino acid biosynthetic process"/>
    <property type="evidence" value="ECO:0007669"/>
    <property type="project" value="UniProtKB-KW"/>
</dbReference>
<dbReference type="EMBL" id="MWWS01000004">
    <property type="protein sequence ID" value="OZG49988.1"/>
    <property type="molecule type" value="Genomic_DNA"/>
</dbReference>
<evidence type="ECO:0000256" key="4">
    <source>
        <dbReference type="ARBA" id="ARBA00022679"/>
    </source>
</evidence>
<dbReference type="RefSeq" id="WP_094722532.1">
    <property type="nucleotide sequence ID" value="NZ_MWWS01000004.1"/>
</dbReference>
<dbReference type="InterPro" id="IPR006264">
    <property type="entry name" value="EPSP_synthase"/>
</dbReference>
<dbReference type="PANTHER" id="PTHR21090:SF5">
    <property type="entry name" value="PENTAFUNCTIONAL AROM POLYPEPTIDE"/>
    <property type="match status" value="1"/>
</dbReference>
<feature type="active site" description="Proton acceptor" evidence="7">
    <location>
        <position position="329"/>
    </location>
</feature>
<dbReference type="NCBIfam" id="TIGR01356">
    <property type="entry name" value="aroA"/>
    <property type="match status" value="1"/>
</dbReference>
<evidence type="ECO:0000313" key="10">
    <source>
        <dbReference type="Proteomes" id="UP000216004"/>
    </source>
</evidence>
<dbReference type="UniPathway" id="UPA00053">
    <property type="reaction ID" value="UER00089"/>
</dbReference>
<feature type="binding site" evidence="7">
    <location>
        <position position="128"/>
    </location>
    <ligand>
        <name>phosphoenolpyruvate</name>
        <dbReference type="ChEBI" id="CHEBI:58702"/>
    </ligand>
</feature>
<evidence type="ECO:0000259" key="8">
    <source>
        <dbReference type="Pfam" id="PF00275"/>
    </source>
</evidence>
<feature type="binding site" evidence="7">
    <location>
        <position position="177"/>
    </location>
    <ligand>
        <name>phosphoenolpyruvate</name>
        <dbReference type="ChEBI" id="CHEBI:58702"/>
    </ligand>
</feature>
<name>A0A261ET01_9BIFI</name>
<feature type="binding site" evidence="7">
    <location>
        <position position="204"/>
    </location>
    <ligand>
        <name>3-phosphoshikimate</name>
        <dbReference type="ChEBI" id="CHEBI:145989"/>
    </ligand>
</feature>
<keyword evidence="5 7" id="KW-0057">Aromatic amino acid biosynthesis</keyword>
<comment type="subcellular location">
    <subcellularLocation>
        <location evidence="7">Cytoplasm</location>
    </subcellularLocation>
</comment>
<keyword evidence="4 7" id="KW-0808">Transferase</keyword>
<feature type="binding site" evidence="7">
    <location>
        <position position="329"/>
    </location>
    <ligand>
        <name>3-phosphoshikimate</name>
        <dbReference type="ChEBI" id="CHEBI:145989"/>
    </ligand>
</feature>
<proteinExistence type="inferred from homology"/>
<feature type="binding site" evidence="7">
    <location>
        <position position="356"/>
    </location>
    <ligand>
        <name>3-phosphoshikimate</name>
        <dbReference type="ChEBI" id="CHEBI:145989"/>
    </ligand>
</feature>
<feature type="binding site" evidence="7">
    <location>
        <position position="360"/>
    </location>
    <ligand>
        <name>phosphoenolpyruvate</name>
        <dbReference type="ChEBI" id="CHEBI:58702"/>
    </ligand>
</feature>
<evidence type="ECO:0000256" key="6">
    <source>
        <dbReference type="ARBA" id="ARBA00044633"/>
    </source>
</evidence>
<dbReference type="PROSITE" id="PS00885">
    <property type="entry name" value="EPSP_SYNTHASE_2"/>
    <property type="match status" value="1"/>
</dbReference>
<dbReference type="PANTHER" id="PTHR21090">
    <property type="entry name" value="AROM/DEHYDROQUINATE SYNTHASE"/>
    <property type="match status" value="1"/>
</dbReference>
<dbReference type="HAMAP" id="MF_00210">
    <property type="entry name" value="EPSP_synth"/>
    <property type="match status" value="1"/>
</dbReference>
<protein>
    <recommendedName>
        <fullName evidence="7">3-phosphoshikimate 1-carboxyvinyltransferase</fullName>
        <ecNumber evidence="7">2.5.1.19</ecNumber>
    </recommendedName>
    <alternativeName>
        <fullName evidence="7">5-enolpyruvylshikimate-3-phosphate synthase</fullName>
        <shortName evidence="7">EPSP synthase</shortName>
        <shortName evidence="7">EPSPS</shortName>
    </alternativeName>
</protein>
<comment type="subunit">
    <text evidence="7">Monomer.</text>
</comment>
<feature type="binding site" evidence="7">
    <location>
        <position position="177"/>
    </location>
    <ligand>
        <name>3-phosphoshikimate</name>
        <dbReference type="ChEBI" id="CHEBI:145989"/>
    </ligand>
</feature>
<feature type="binding site" evidence="7">
    <location>
        <position position="26"/>
    </location>
    <ligand>
        <name>phosphoenolpyruvate</name>
        <dbReference type="ChEBI" id="CHEBI:58702"/>
    </ligand>
</feature>
<feature type="binding site" evidence="7">
    <location>
        <position position="175"/>
    </location>
    <ligand>
        <name>3-phosphoshikimate</name>
        <dbReference type="ChEBI" id="CHEBI:145989"/>
    </ligand>
</feature>
<dbReference type="CDD" id="cd01556">
    <property type="entry name" value="EPSP_synthase"/>
    <property type="match status" value="1"/>
</dbReference>